<proteinExistence type="predicted"/>
<dbReference type="AlphaFoldDB" id="A0AAC9BTN3"/>
<reference evidence="1 2" key="1">
    <citation type="submission" date="2016-05" db="EMBL/GenBank/DDBJ databases">
        <authorList>
            <person name="Wang S."/>
            <person name="Zhu B."/>
        </authorList>
    </citation>
    <scope>NUCLEOTIDE SEQUENCE [LARGE SCALE GENOMIC DNA]</scope>
    <source>
        <strain evidence="1 2">CRS05-R5</strain>
    </source>
</reference>
<dbReference type="EMBL" id="CP015852">
    <property type="protein sequence ID" value="ANH98711.1"/>
    <property type="molecule type" value="Genomic_DNA"/>
</dbReference>
<sequence length="73" mass="8638">MAAVGARGNFYLYGYTDKSVAEDDRYFRDAMHHYREIEWCAGYRTWQVQWAFLETRVTGRSRQKIAVSAHTEL</sequence>
<protein>
    <submittedName>
        <fullName evidence="1">Uncharacterized protein</fullName>
    </submittedName>
</protein>
<evidence type="ECO:0000313" key="1">
    <source>
        <dbReference type="EMBL" id="ANH98711.1"/>
    </source>
</evidence>
<dbReference type="Proteomes" id="UP000078142">
    <property type="component" value="Chromosome"/>
</dbReference>
<organism evidence="1 2">
    <name type="scientific">Pseudomonas koreensis</name>
    <dbReference type="NCBI Taxonomy" id="198620"/>
    <lineage>
        <taxon>Bacteria</taxon>
        <taxon>Pseudomonadati</taxon>
        <taxon>Pseudomonadota</taxon>
        <taxon>Gammaproteobacteria</taxon>
        <taxon>Pseudomonadales</taxon>
        <taxon>Pseudomonadaceae</taxon>
        <taxon>Pseudomonas</taxon>
    </lineage>
</organism>
<accession>A0AAC9BTN3</accession>
<evidence type="ECO:0000313" key="2">
    <source>
        <dbReference type="Proteomes" id="UP000078142"/>
    </source>
</evidence>
<name>A0AAC9BTN3_9PSED</name>
<gene>
    <name evidence="1" type="ORF">A8L59_15245</name>
</gene>